<dbReference type="InterPro" id="IPR013201">
    <property type="entry name" value="Prot_inhib_I29"/>
</dbReference>
<dbReference type="PROSITE" id="PS00139">
    <property type="entry name" value="THIOL_PROTEASE_CYS"/>
    <property type="match status" value="1"/>
</dbReference>
<keyword evidence="5" id="KW-0865">Zymogen</keyword>
<dbReference type="FunFam" id="3.90.70.10:FF:000006">
    <property type="entry name" value="Cathepsin S"/>
    <property type="match status" value="1"/>
</dbReference>
<feature type="signal peptide" evidence="7">
    <location>
        <begin position="1"/>
        <end position="19"/>
    </location>
</feature>
<keyword evidence="6" id="KW-1015">Disulfide bond</keyword>
<dbReference type="InterPro" id="IPR000169">
    <property type="entry name" value="Pept_cys_AS"/>
</dbReference>
<dbReference type="Pfam" id="PF08246">
    <property type="entry name" value="Inhibitor_I29"/>
    <property type="match status" value="1"/>
</dbReference>
<evidence type="ECO:0000256" key="5">
    <source>
        <dbReference type="ARBA" id="ARBA00023145"/>
    </source>
</evidence>
<dbReference type="AlphaFoldDB" id="A0A7U3NJE4"/>
<dbReference type="SMART" id="SM00645">
    <property type="entry name" value="Pept_C1"/>
    <property type="match status" value="1"/>
</dbReference>
<comment type="similarity">
    <text evidence="1">Belongs to the peptidase C1 family.</text>
</comment>
<evidence type="ECO:0000259" key="9">
    <source>
        <dbReference type="SMART" id="SM00848"/>
    </source>
</evidence>
<dbReference type="InterPro" id="IPR013128">
    <property type="entry name" value="Peptidase_C1A"/>
</dbReference>
<evidence type="ECO:0000256" key="1">
    <source>
        <dbReference type="ARBA" id="ARBA00008455"/>
    </source>
</evidence>
<dbReference type="PROSITE" id="PS00639">
    <property type="entry name" value="THIOL_PROTEASE_HIS"/>
    <property type="match status" value="1"/>
</dbReference>
<evidence type="ECO:0000259" key="8">
    <source>
        <dbReference type="SMART" id="SM00645"/>
    </source>
</evidence>
<keyword evidence="3 10" id="KW-0378">Hydrolase</keyword>
<accession>A0A7U3NJE4</accession>
<sequence length="326" mass="36719">MKFITFLPLLVCCQGLLRPEWENFKKIHGKSYVNRIEEEYRLNVYLENKRLIEEHNIKFAAGNVTFSMGMNEFGDLTSEEVNAMMNNYQDYNDQDVELRTEFVASTSSADIPSSIDWRDKGAVTPVKHQGSCGSCWAFSATGSLEGQHFLKTGKLVSLSEQNLVDCSERYHNHGCHGGTFIRGFNYIRDNGIDLEASYPYETKSGDCRFNASEIGAKLKGYAKTLQYDEEALKVAVAKVGPVSVGMDASKQSFHHYTGGIYYEKSCSSKRLNHAVLVVGYGTENGTDYWIVKNSWGKRYGEHGYIRVARNKKNHCGIATRPAYPTL</sequence>
<dbReference type="GO" id="GO:0004197">
    <property type="term" value="F:cysteine-type endopeptidase activity"/>
    <property type="evidence" value="ECO:0007669"/>
    <property type="project" value="UniProtKB-EC"/>
</dbReference>
<dbReference type="CDD" id="cd02248">
    <property type="entry name" value="Peptidase_C1A"/>
    <property type="match status" value="1"/>
</dbReference>
<reference evidence="10" key="1">
    <citation type="journal article" date="2020" name="Insect Biochem. Mol. Biol.">
        <title>Cathepsins L and B in Dysdercus peruvianus, Rhodnius prolixus, and Mahanarva fimbriolata. Looking for enzyme adaptations to digestion.</title>
        <authorList>
            <person name="Pimentel A.C."/>
            <person name="Dias R.O."/>
            <person name="Bifano T.D."/>
            <person name="Genta F.A."/>
            <person name="Ferreira C."/>
            <person name="Terra W.R."/>
        </authorList>
    </citation>
    <scope>NUCLEOTIDE SEQUENCE</scope>
</reference>
<dbReference type="GO" id="GO:0006508">
    <property type="term" value="P:proteolysis"/>
    <property type="evidence" value="ECO:0007669"/>
    <property type="project" value="UniProtKB-KW"/>
</dbReference>
<dbReference type="InterPro" id="IPR025660">
    <property type="entry name" value="Pept_his_AS"/>
</dbReference>
<organism evidence="10">
    <name type="scientific">Dysdercus peruvianus</name>
    <dbReference type="NCBI Taxonomy" id="685034"/>
    <lineage>
        <taxon>Eukaryota</taxon>
        <taxon>Metazoa</taxon>
        <taxon>Ecdysozoa</taxon>
        <taxon>Arthropoda</taxon>
        <taxon>Hexapoda</taxon>
        <taxon>Insecta</taxon>
        <taxon>Pterygota</taxon>
        <taxon>Neoptera</taxon>
        <taxon>Paraneoptera</taxon>
        <taxon>Hemiptera</taxon>
        <taxon>Heteroptera</taxon>
        <taxon>Panheteroptera</taxon>
        <taxon>Pentatomomorpha</taxon>
        <taxon>Pyrrhocoroidea</taxon>
        <taxon>Pyrrhocoridae</taxon>
        <taxon>Dysdercus</taxon>
    </lineage>
</organism>
<evidence type="ECO:0000256" key="2">
    <source>
        <dbReference type="ARBA" id="ARBA00022670"/>
    </source>
</evidence>
<dbReference type="SUPFAM" id="SSF54001">
    <property type="entry name" value="Cysteine proteinases"/>
    <property type="match status" value="1"/>
</dbReference>
<dbReference type="InterPro" id="IPR000668">
    <property type="entry name" value="Peptidase_C1A_C"/>
</dbReference>
<feature type="chain" id="PRO_5031165149" evidence="7">
    <location>
        <begin position="20"/>
        <end position="326"/>
    </location>
</feature>
<dbReference type="InterPro" id="IPR039417">
    <property type="entry name" value="Peptidase_C1A_papain-like"/>
</dbReference>
<dbReference type="PRINTS" id="PR00705">
    <property type="entry name" value="PAPAIN"/>
</dbReference>
<evidence type="ECO:0000256" key="6">
    <source>
        <dbReference type="ARBA" id="ARBA00023157"/>
    </source>
</evidence>
<dbReference type="PANTHER" id="PTHR12411">
    <property type="entry name" value="CYSTEINE PROTEASE FAMILY C1-RELATED"/>
    <property type="match status" value="1"/>
</dbReference>
<name>A0A7U3NJE4_9HEMI</name>
<dbReference type="Pfam" id="PF00112">
    <property type="entry name" value="Peptidase_C1"/>
    <property type="match status" value="1"/>
</dbReference>
<dbReference type="InterPro" id="IPR025661">
    <property type="entry name" value="Pept_asp_AS"/>
</dbReference>
<dbReference type="InterPro" id="IPR038765">
    <property type="entry name" value="Papain-like_cys_pep_sf"/>
</dbReference>
<keyword evidence="7" id="KW-0732">Signal</keyword>
<evidence type="ECO:0000313" key="10">
    <source>
        <dbReference type="EMBL" id="QOV03077.1"/>
    </source>
</evidence>
<keyword evidence="4" id="KW-0788">Thiol protease</keyword>
<protein>
    <submittedName>
        <fullName evidence="10">Cathepsin L6</fullName>
        <ecNumber evidence="10">3.4.22.15</ecNumber>
    </submittedName>
</protein>
<evidence type="ECO:0000256" key="7">
    <source>
        <dbReference type="SAM" id="SignalP"/>
    </source>
</evidence>
<dbReference type="EC" id="3.4.22.15" evidence="10"/>
<dbReference type="EMBL" id="MT437747">
    <property type="protein sequence ID" value="QOV03077.1"/>
    <property type="molecule type" value="mRNA"/>
</dbReference>
<feature type="domain" description="Peptidase C1A papain C-terminal" evidence="8">
    <location>
        <begin position="111"/>
        <end position="325"/>
    </location>
</feature>
<proteinExistence type="evidence at transcript level"/>
<dbReference type="SMART" id="SM00848">
    <property type="entry name" value="Inhibitor_I29"/>
    <property type="match status" value="1"/>
</dbReference>
<dbReference type="PROSITE" id="PS00640">
    <property type="entry name" value="THIOL_PROTEASE_ASN"/>
    <property type="match status" value="1"/>
</dbReference>
<evidence type="ECO:0000256" key="4">
    <source>
        <dbReference type="ARBA" id="ARBA00022807"/>
    </source>
</evidence>
<dbReference type="Gene3D" id="3.90.70.10">
    <property type="entry name" value="Cysteine proteinases"/>
    <property type="match status" value="1"/>
</dbReference>
<feature type="domain" description="Cathepsin propeptide inhibitor" evidence="9">
    <location>
        <begin position="21"/>
        <end position="81"/>
    </location>
</feature>
<evidence type="ECO:0000256" key="3">
    <source>
        <dbReference type="ARBA" id="ARBA00022801"/>
    </source>
</evidence>
<keyword evidence="2" id="KW-0645">Protease</keyword>